<dbReference type="InterPro" id="IPR052931">
    <property type="entry name" value="Prophage_regulatory_activator"/>
</dbReference>
<name>A0A1E8PPR0_9BURK</name>
<gene>
    <name evidence="1" type="ORF">BA896_000380</name>
</gene>
<sequence>MSTTTEVRKFLRLPSVIEIVGIQRTAIYDRIKKGTFPAPISLGPRAVVWDSTAIAAWQEKIIEDARAPSAKN</sequence>
<dbReference type="InterPro" id="IPR010260">
    <property type="entry name" value="AlpA"/>
</dbReference>
<dbReference type="Pfam" id="PF05930">
    <property type="entry name" value="Phage_AlpA"/>
    <property type="match status" value="1"/>
</dbReference>
<evidence type="ECO:0000313" key="2">
    <source>
        <dbReference type="Proteomes" id="UP000092634"/>
    </source>
</evidence>
<proteinExistence type="predicted"/>
<evidence type="ECO:0008006" key="3">
    <source>
        <dbReference type="Google" id="ProtNLM"/>
    </source>
</evidence>
<dbReference type="EMBL" id="MAQB02000001">
    <property type="protein sequence ID" value="OFJ47694.1"/>
    <property type="molecule type" value="Genomic_DNA"/>
</dbReference>
<evidence type="ECO:0000313" key="1">
    <source>
        <dbReference type="EMBL" id="OFJ47694.1"/>
    </source>
</evidence>
<dbReference type="PANTHER" id="PTHR36154">
    <property type="entry name" value="DNA-BINDING TRANSCRIPTIONAL ACTIVATOR ALPA"/>
    <property type="match status" value="1"/>
</dbReference>
<dbReference type="PANTHER" id="PTHR36154:SF1">
    <property type="entry name" value="DNA-BINDING TRANSCRIPTIONAL ACTIVATOR ALPA"/>
    <property type="match status" value="1"/>
</dbReference>
<dbReference type="Gene3D" id="1.10.238.160">
    <property type="match status" value="1"/>
</dbReference>
<organism evidence="1 2">
    <name type="scientific">Janthinobacterium lividum</name>
    <dbReference type="NCBI Taxonomy" id="29581"/>
    <lineage>
        <taxon>Bacteria</taxon>
        <taxon>Pseudomonadati</taxon>
        <taxon>Pseudomonadota</taxon>
        <taxon>Betaproteobacteria</taxon>
        <taxon>Burkholderiales</taxon>
        <taxon>Oxalobacteraceae</taxon>
        <taxon>Janthinobacterium</taxon>
    </lineage>
</organism>
<protein>
    <recommendedName>
        <fullName evidence="3">AlpA family transcriptional regulator</fullName>
    </recommendedName>
</protein>
<comment type="caution">
    <text evidence="1">The sequence shown here is derived from an EMBL/GenBank/DDBJ whole genome shotgun (WGS) entry which is preliminary data.</text>
</comment>
<dbReference type="Proteomes" id="UP000092634">
    <property type="component" value="Unassembled WGS sequence"/>
</dbReference>
<accession>A0A1E8PPR0</accession>
<reference evidence="1 2" key="1">
    <citation type="submission" date="2016-10" db="EMBL/GenBank/DDBJ databases">
        <title>Updated version of Genome Assembly of Janthinobacterium lividum ERGS5:01.</title>
        <authorList>
            <person name="Kumar R."/>
            <person name="Acharya V."/>
            <person name="Singh D."/>
        </authorList>
    </citation>
    <scope>NUCLEOTIDE SEQUENCE [LARGE SCALE GENOMIC DNA]</scope>
    <source>
        <strain evidence="1 2">ERGS5:01</strain>
    </source>
</reference>
<dbReference type="AlphaFoldDB" id="A0A1E8PPR0"/>